<accession>A0A7W9W171</accession>
<gene>
    <name evidence="2" type="ORF">HNQ46_000513</name>
</gene>
<evidence type="ECO:0000313" key="2">
    <source>
        <dbReference type="EMBL" id="MBB6040550.1"/>
    </source>
</evidence>
<dbReference type="AlphaFoldDB" id="A0A7W9W171"/>
<proteinExistence type="predicted"/>
<organism evidence="2 3">
    <name type="scientific">Oribacterium sinus</name>
    <dbReference type="NCBI Taxonomy" id="237576"/>
    <lineage>
        <taxon>Bacteria</taxon>
        <taxon>Bacillati</taxon>
        <taxon>Bacillota</taxon>
        <taxon>Clostridia</taxon>
        <taxon>Lachnospirales</taxon>
        <taxon>Lachnospiraceae</taxon>
        <taxon>Oribacterium</taxon>
    </lineage>
</organism>
<evidence type="ECO:0000313" key="3">
    <source>
        <dbReference type="Proteomes" id="UP000522163"/>
    </source>
</evidence>
<name>A0A7W9W171_9FIRM</name>
<dbReference type="GeneID" id="85014075"/>
<dbReference type="RefSeq" id="WP_183682594.1">
    <property type="nucleotide sequence ID" value="NZ_JACHHH010000002.1"/>
</dbReference>
<protein>
    <recommendedName>
        <fullName evidence="1">DUF7724 domain-containing protein</fullName>
    </recommendedName>
</protein>
<dbReference type="InterPro" id="IPR056141">
    <property type="entry name" value="DUF7724"/>
</dbReference>
<sequence>MEERKDMAFLSNSGSYSIFQFQDDVIRFMTSPRLEKYQKVLEWDAGYLVVIAKYKDLAEMEEYIDLVPILEDLSYDVDSFLSHIKEVKIREATG</sequence>
<evidence type="ECO:0000259" key="1">
    <source>
        <dbReference type="Pfam" id="PF24849"/>
    </source>
</evidence>
<feature type="domain" description="DUF7724" evidence="1">
    <location>
        <begin position="7"/>
        <end position="91"/>
    </location>
</feature>
<comment type="caution">
    <text evidence="2">The sequence shown here is derived from an EMBL/GenBank/DDBJ whole genome shotgun (WGS) entry which is preliminary data.</text>
</comment>
<dbReference type="Pfam" id="PF24849">
    <property type="entry name" value="DUF7724"/>
    <property type="match status" value="1"/>
</dbReference>
<reference evidence="2 3" key="1">
    <citation type="submission" date="2020-08" db="EMBL/GenBank/DDBJ databases">
        <title>Genomic Encyclopedia of Type Strains, Phase IV (KMG-IV): sequencing the most valuable type-strain genomes for metagenomic binning, comparative biology and taxonomic classification.</title>
        <authorList>
            <person name="Goeker M."/>
        </authorList>
    </citation>
    <scope>NUCLEOTIDE SEQUENCE [LARGE SCALE GENOMIC DNA]</scope>
    <source>
        <strain evidence="2 3">DSM 17245</strain>
    </source>
</reference>
<dbReference type="Proteomes" id="UP000522163">
    <property type="component" value="Unassembled WGS sequence"/>
</dbReference>
<dbReference type="EMBL" id="JACHHH010000002">
    <property type="protein sequence ID" value="MBB6040550.1"/>
    <property type="molecule type" value="Genomic_DNA"/>
</dbReference>